<dbReference type="Proteomes" id="UP000480185">
    <property type="component" value="Unassembled WGS sequence"/>
</dbReference>
<dbReference type="InterPro" id="IPR007813">
    <property type="entry name" value="PilN"/>
</dbReference>
<keyword evidence="2" id="KW-0812">Transmembrane</keyword>
<keyword evidence="2" id="KW-1133">Transmembrane helix</keyword>
<dbReference type="InterPro" id="IPR052534">
    <property type="entry name" value="Extracell_DNA_Util/SecSys_Comp"/>
</dbReference>
<dbReference type="AlphaFoldDB" id="A0A6G1X979"/>
<dbReference type="PANTHER" id="PTHR40278:SF1">
    <property type="entry name" value="DNA UTILIZATION PROTEIN HOFN"/>
    <property type="match status" value="1"/>
</dbReference>
<name>A0A6G1X979_9BACI</name>
<organism evidence="3 4">
    <name type="scientific">Salinibacillus xinjiangensis</name>
    <dbReference type="NCBI Taxonomy" id="1229268"/>
    <lineage>
        <taxon>Bacteria</taxon>
        <taxon>Bacillati</taxon>
        <taxon>Bacillota</taxon>
        <taxon>Bacilli</taxon>
        <taxon>Bacillales</taxon>
        <taxon>Bacillaceae</taxon>
        <taxon>Salinibacillus</taxon>
    </lineage>
</organism>
<feature type="coiled-coil region" evidence="1">
    <location>
        <begin position="40"/>
        <end position="67"/>
    </location>
</feature>
<protein>
    <recommendedName>
        <fullName evidence="5">Fimbrial protein</fullName>
    </recommendedName>
</protein>
<evidence type="ECO:0000313" key="4">
    <source>
        <dbReference type="Proteomes" id="UP000480185"/>
    </source>
</evidence>
<dbReference type="PANTHER" id="PTHR40278">
    <property type="entry name" value="DNA UTILIZATION PROTEIN HOFN"/>
    <property type="match status" value="1"/>
</dbReference>
<gene>
    <name evidence="3" type="ORF">GH754_14480</name>
</gene>
<dbReference type="OrthoDB" id="2971140at2"/>
<evidence type="ECO:0000256" key="1">
    <source>
        <dbReference type="SAM" id="Coils"/>
    </source>
</evidence>
<dbReference type="EMBL" id="WJNH01000009">
    <property type="protein sequence ID" value="MRG87497.1"/>
    <property type="molecule type" value="Genomic_DNA"/>
</dbReference>
<proteinExistence type="predicted"/>
<dbReference type="RefSeq" id="WP_153729378.1">
    <property type="nucleotide sequence ID" value="NZ_WJNH01000009.1"/>
</dbReference>
<keyword evidence="1" id="KW-0175">Coiled coil</keyword>
<feature type="transmembrane region" description="Helical" evidence="2">
    <location>
        <begin position="17"/>
        <end position="39"/>
    </location>
</feature>
<keyword evidence="2" id="KW-0472">Membrane</keyword>
<reference evidence="3 4" key="1">
    <citation type="submission" date="2019-11" db="EMBL/GenBank/DDBJ databases">
        <authorList>
            <person name="Li J."/>
        </authorList>
    </citation>
    <scope>NUCLEOTIDE SEQUENCE [LARGE SCALE GENOMIC DNA]</scope>
    <source>
        <strain evidence="3 4">J4</strain>
    </source>
</reference>
<sequence>MLVDINLLERHERKNNLFYILLSIIVVLMLLLAGAIYFFTTVLNNEIENTESQIQQLKEQSAELQGEMSGSKVAELEDLLSTVTFLRTYPLDSTAFITSTTELLPEEGYVESYQYNGESVSLSVLLEDDLEAAYYLHHLENEAWARSVRLTGVNENDEKSVQPYTAQYEIRIDQKALKGDEAGDTE</sequence>
<dbReference type="Pfam" id="PF05137">
    <property type="entry name" value="PilN"/>
    <property type="match status" value="1"/>
</dbReference>
<accession>A0A6G1X979</accession>
<evidence type="ECO:0000313" key="3">
    <source>
        <dbReference type="EMBL" id="MRG87497.1"/>
    </source>
</evidence>
<comment type="caution">
    <text evidence="3">The sequence shown here is derived from an EMBL/GenBank/DDBJ whole genome shotgun (WGS) entry which is preliminary data.</text>
</comment>
<keyword evidence="4" id="KW-1185">Reference proteome</keyword>
<evidence type="ECO:0008006" key="5">
    <source>
        <dbReference type="Google" id="ProtNLM"/>
    </source>
</evidence>
<evidence type="ECO:0000256" key="2">
    <source>
        <dbReference type="SAM" id="Phobius"/>
    </source>
</evidence>